<comment type="caution">
    <text evidence="1">The sequence shown here is derived from an EMBL/GenBank/DDBJ whole genome shotgun (WGS) entry which is preliminary data.</text>
</comment>
<proteinExistence type="predicted"/>
<dbReference type="OrthoDB" id="4561843at2"/>
<accession>A0A545AW22</accession>
<evidence type="ECO:0000313" key="1">
    <source>
        <dbReference type="EMBL" id="TQS45539.1"/>
    </source>
</evidence>
<dbReference type="Proteomes" id="UP000317982">
    <property type="component" value="Unassembled WGS sequence"/>
</dbReference>
<keyword evidence="2" id="KW-1185">Reference proteome</keyword>
<dbReference type="EMBL" id="VIRS01000004">
    <property type="protein sequence ID" value="TQS45539.1"/>
    <property type="molecule type" value="Genomic_DNA"/>
</dbReference>
<reference evidence="1 2" key="1">
    <citation type="submission" date="2019-07" db="EMBL/GenBank/DDBJ databases">
        <title>Cryptosporangium phraense sp. nov., isolated from plant litter.</title>
        <authorList>
            <person name="Suriyachadkun C."/>
        </authorList>
    </citation>
    <scope>NUCLEOTIDE SEQUENCE [LARGE SCALE GENOMIC DNA]</scope>
    <source>
        <strain evidence="1 2">A-T 5661</strain>
    </source>
</reference>
<name>A0A545AW22_9ACTN</name>
<sequence length="325" mass="35970">MSSIIAIQGEASERRRVEALNWSHLSIEFGHLYMEDFAGGDAAIESYFKRLAPWVEVARNELAVTRRKPRVSTCFLIDDYFRDDYSPAQVIPAVLRAAAAVGVPIDYIARESGCAEADGIELAWLVQGQLVPDPPPGTNGTRTPLTQDGWLCNGIRSPGYPEGKAMAPKGEWRQPIENAARKHSVFLDVELRNGADEKLKWSCAFLAAVWQLVRLGLLRYDDKAVTKVVGIDAVLEDSSGNWPETWSDLPAVMQVNKSAASFFAHRTVSLMTNRFLPTEHAVRAILSSVRVDPAVAEKVSERAEDEGCRLPTEIVDRVSYLFLGL</sequence>
<dbReference type="InParanoid" id="A0A545AW22"/>
<organism evidence="1 2">
    <name type="scientific">Cryptosporangium phraense</name>
    <dbReference type="NCBI Taxonomy" id="2593070"/>
    <lineage>
        <taxon>Bacteria</taxon>
        <taxon>Bacillati</taxon>
        <taxon>Actinomycetota</taxon>
        <taxon>Actinomycetes</taxon>
        <taxon>Cryptosporangiales</taxon>
        <taxon>Cryptosporangiaceae</taxon>
        <taxon>Cryptosporangium</taxon>
    </lineage>
</organism>
<dbReference type="InterPro" id="IPR049747">
    <property type="entry name" value="SCO2522-like"/>
</dbReference>
<evidence type="ECO:0000313" key="2">
    <source>
        <dbReference type="Proteomes" id="UP000317982"/>
    </source>
</evidence>
<protein>
    <submittedName>
        <fullName evidence="1">Uncharacterized protein</fullName>
    </submittedName>
</protein>
<dbReference type="RefSeq" id="WP_142703712.1">
    <property type="nucleotide sequence ID" value="NZ_VIRS01000004.1"/>
</dbReference>
<dbReference type="NCBIfam" id="NF040566">
    <property type="entry name" value="SCO2522_fam"/>
    <property type="match status" value="1"/>
</dbReference>
<dbReference type="AlphaFoldDB" id="A0A545AW22"/>
<gene>
    <name evidence="1" type="ORF">FL583_07315</name>
</gene>